<feature type="region of interest" description="Disordered" evidence="7">
    <location>
        <begin position="22"/>
        <end position="48"/>
    </location>
</feature>
<keyword evidence="2 6" id="KW-0349">Heme</keyword>
<keyword evidence="4" id="KW-0249">Electron transport</keyword>
<dbReference type="Proteomes" id="UP000679126">
    <property type="component" value="Unassembled WGS sequence"/>
</dbReference>
<dbReference type="EMBL" id="JAGHKP010000004">
    <property type="protein sequence ID" value="MBO9154560.1"/>
    <property type="molecule type" value="Genomic_DNA"/>
</dbReference>
<sequence length="136" mass="14283">MKKTMWMPVCMSAVLLMAACGGGGEKKEEGSSSSTETTTPAPAADNSMVQDVTGKGKELMAAQDCATCHKETEKVIGPSFKEVAAKYPNTPENVSTLADKIIKGGSGNWGEVPMAPHAAISKSDAEEMVKYILTVK</sequence>
<accession>A0ABS3YIQ4</accession>
<gene>
    <name evidence="10" type="ORF">J7I43_20210</name>
</gene>
<feature type="chain" id="PRO_5046858047" evidence="8">
    <location>
        <begin position="19"/>
        <end position="136"/>
    </location>
</feature>
<evidence type="ECO:0000256" key="8">
    <source>
        <dbReference type="SAM" id="SignalP"/>
    </source>
</evidence>
<evidence type="ECO:0000313" key="11">
    <source>
        <dbReference type="Proteomes" id="UP000679126"/>
    </source>
</evidence>
<dbReference type="Gene3D" id="1.10.760.10">
    <property type="entry name" value="Cytochrome c-like domain"/>
    <property type="match status" value="1"/>
</dbReference>
<organism evidence="10 11">
    <name type="scientific">Chitinophaga chungangae</name>
    <dbReference type="NCBI Taxonomy" id="2821488"/>
    <lineage>
        <taxon>Bacteria</taxon>
        <taxon>Pseudomonadati</taxon>
        <taxon>Bacteroidota</taxon>
        <taxon>Chitinophagia</taxon>
        <taxon>Chitinophagales</taxon>
        <taxon>Chitinophagaceae</taxon>
        <taxon>Chitinophaga</taxon>
    </lineage>
</organism>
<dbReference type="InterPro" id="IPR009056">
    <property type="entry name" value="Cyt_c-like_dom"/>
</dbReference>
<dbReference type="PROSITE" id="PS51257">
    <property type="entry name" value="PROKAR_LIPOPROTEIN"/>
    <property type="match status" value="1"/>
</dbReference>
<comment type="caution">
    <text evidence="10">The sequence shown here is derived from an EMBL/GenBank/DDBJ whole genome shotgun (WGS) entry which is preliminary data.</text>
</comment>
<protein>
    <submittedName>
        <fullName evidence="10">C-type cytochrome</fullName>
    </submittedName>
</protein>
<evidence type="ECO:0000259" key="9">
    <source>
        <dbReference type="PROSITE" id="PS51007"/>
    </source>
</evidence>
<feature type="signal peptide" evidence="8">
    <location>
        <begin position="1"/>
        <end position="18"/>
    </location>
</feature>
<keyword evidence="8" id="KW-0732">Signal</keyword>
<dbReference type="Pfam" id="PF00034">
    <property type="entry name" value="Cytochrom_C"/>
    <property type="match status" value="1"/>
</dbReference>
<dbReference type="PROSITE" id="PS51007">
    <property type="entry name" value="CYTC"/>
    <property type="match status" value="1"/>
</dbReference>
<proteinExistence type="predicted"/>
<keyword evidence="11" id="KW-1185">Reference proteome</keyword>
<dbReference type="PRINTS" id="PR00606">
    <property type="entry name" value="CYTCHROMECID"/>
</dbReference>
<keyword evidence="3 6" id="KW-0479">Metal-binding</keyword>
<evidence type="ECO:0000313" key="10">
    <source>
        <dbReference type="EMBL" id="MBO9154560.1"/>
    </source>
</evidence>
<evidence type="ECO:0000256" key="2">
    <source>
        <dbReference type="ARBA" id="ARBA00022617"/>
    </source>
</evidence>
<evidence type="ECO:0000256" key="4">
    <source>
        <dbReference type="ARBA" id="ARBA00022982"/>
    </source>
</evidence>
<reference evidence="11" key="1">
    <citation type="submission" date="2021-03" db="EMBL/GenBank/DDBJ databases">
        <title>Assistant Professor.</title>
        <authorList>
            <person name="Huq M.A."/>
        </authorList>
    </citation>
    <scope>NUCLEOTIDE SEQUENCE [LARGE SCALE GENOMIC DNA]</scope>
    <source>
        <strain evidence="11">MAH-28</strain>
    </source>
</reference>
<evidence type="ECO:0000256" key="5">
    <source>
        <dbReference type="ARBA" id="ARBA00023004"/>
    </source>
</evidence>
<keyword evidence="5 6" id="KW-0408">Iron</keyword>
<dbReference type="InterPro" id="IPR036909">
    <property type="entry name" value="Cyt_c-like_dom_sf"/>
</dbReference>
<evidence type="ECO:0000256" key="7">
    <source>
        <dbReference type="SAM" id="MobiDB-lite"/>
    </source>
</evidence>
<dbReference type="SUPFAM" id="SSF46626">
    <property type="entry name" value="Cytochrome c"/>
    <property type="match status" value="1"/>
</dbReference>
<evidence type="ECO:0000256" key="1">
    <source>
        <dbReference type="ARBA" id="ARBA00022448"/>
    </source>
</evidence>
<dbReference type="InterPro" id="IPR002324">
    <property type="entry name" value="Cyt_c_ID"/>
</dbReference>
<evidence type="ECO:0000256" key="3">
    <source>
        <dbReference type="ARBA" id="ARBA00022723"/>
    </source>
</evidence>
<dbReference type="RefSeq" id="WP_209147677.1">
    <property type="nucleotide sequence ID" value="NZ_JAGHKP010000004.1"/>
</dbReference>
<name>A0ABS3YIQ4_9BACT</name>
<keyword evidence="1" id="KW-0813">Transport</keyword>
<feature type="domain" description="Cytochrome c" evidence="9">
    <location>
        <begin position="51"/>
        <end position="136"/>
    </location>
</feature>
<evidence type="ECO:0000256" key="6">
    <source>
        <dbReference type="PROSITE-ProRule" id="PRU00433"/>
    </source>
</evidence>